<feature type="transmembrane region" description="Helical" evidence="8">
    <location>
        <begin position="236"/>
        <end position="258"/>
    </location>
</feature>
<feature type="transmembrane region" description="Helical" evidence="8">
    <location>
        <begin position="12"/>
        <end position="36"/>
    </location>
</feature>
<proteinExistence type="inferred from homology"/>
<dbReference type="CDD" id="cd17503">
    <property type="entry name" value="MFS_LmrB_MDR_like"/>
    <property type="match status" value="1"/>
</dbReference>
<dbReference type="RefSeq" id="WP_238858319.1">
    <property type="nucleotide sequence ID" value="NZ_FOFG01000009.1"/>
</dbReference>
<reference evidence="10 11" key="1">
    <citation type="submission" date="2016-10" db="EMBL/GenBank/DDBJ databases">
        <authorList>
            <person name="de Groot N.N."/>
        </authorList>
    </citation>
    <scope>NUCLEOTIDE SEQUENCE [LARGE SCALE GENOMIC DNA]</scope>
    <source>
        <strain evidence="10 11">A52C2</strain>
    </source>
</reference>
<dbReference type="Proteomes" id="UP000199647">
    <property type="component" value="Unassembled WGS sequence"/>
</dbReference>
<evidence type="ECO:0000256" key="2">
    <source>
        <dbReference type="ARBA" id="ARBA00008537"/>
    </source>
</evidence>
<protein>
    <submittedName>
        <fullName evidence="10">MFS transporter, DHA2 family, multidrug resistance protein</fullName>
    </submittedName>
</protein>
<feature type="transmembrane region" description="Helical" evidence="8">
    <location>
        <begin position="205"/>
        <end position="224"/>
    </location>
</feature>
<feature type="transmembrane region" description="Helical" evidence="8">
    <location>
        <begin position="109"/>
        <end position="131"/>
    </location>
</feature>
<dbReference type="Gene3D" id="1.20.1250.20">
    <property type="entry name" value="MFS general substrate transporter like domains"/>
    <property type="match status" value="1"/>
</dbReference>
<keyword evidence="4" id="KW-1003">Cell membrane</keyword>
<dbReference type="InterPro" id="IPR036259">
    <property type="entry name" value="MFS_trans_sf"/>
</dbReference>
<evidence type="ECO:0000259" key="9">
    <source>
        <dbReference type="PROSITE" id="PS50850"/>
    </source>
</evidence>
<organism evidence="10 11">
    <name type="scientific">Faunimonas pinastri</name>
    <dbReference type="NCBI Taxonomy" id="1855383"/>
    <lineage>
        <taxon>Bacteria</taxon>
        <taxon>Pseudomonadati</taxon>
        <taxon>Pseudomonadota</taxon>
        <taxon>Alphaproteobacteria</taxon>
        <taxon>Hyphomicrobiales</taxon>
        <taxon>Afifellaceae</taxon>
        <taxon>Faunimonas</taxon>
    </lineage>
</organism>
<keyword evidence="6 8" id="KW-1133">Transmembrane helix</keyword>
<dbReference type="InterPro" id="IPR011701">
    <property type="entry name" value="MFS"/>
</dbReference>
<dbReference type="PANTHER" id="PTHR42718">
    <property type="entry name" value="MAJOR FACILITATOR SUPERFAMILY MULTIDRUG TRANSPORTER MFSC"/>
    <property type="match status" value="1"/>
</dbReference>
<dbReference type="GO" id="GO:0005886">
    <property type="term" value="C:plasma membrane"/>
    <property type="evidence" value="ECO:0007669"/>
    <property type="project" value="UniProtKB-SubCell"/>
</dbReference>
<feature type="transmembrane region" description="Helical" evidence="8">
    <location>
        <begin position="311"/>
        <end position="332"/>
    </location>
</feature>
<keyword evidence="7 8" id="KW-0472">Membrane</keyword>
<dbReference type="InterPro" id="IPR004638">
    <property type="entry name" value="EmrB-like"/>
</dbReference>
<evidence type="ECO:0000256" key="3">
    <source>
        <dbReference type="ARBA" id="ARBA00022448"/>
    </source>
</evidence>
<feature type="transmembrane region" description="Helical" evidence="8">
    <location>
        <begin position="339"/>
        <end position="358"/>
    </location>
</feature>
<dbReference type="NCBIfam" id="TIGR00711">
    <property type="entry name" value="efflux_EmrB"/>
    <property type="match status" value="1"/>
</dbReference>
<feature type="domain" description="Major facilitator superfamily (MFS) profile" evidence="9">
    <location>
        <begin position="18"/>
        <end position="507"/>
    </location>
</feature>
<keyword evidence="11" id="KW-1185">Reference proteome</keyword>
<dbReference type="InterPro" id="IPR020846">
    <property type="entry name" value="MFS_dom"/>
</dbReference>
<evidence type="ECO:0000256" key="1">
    <source>
        <dbReference type="ARBA" id="ARBA00004651"/>
    </source>
</evidence>
<dbReference type="STRING" id="1855383.SAMN05216548_109116"/>
<keyword evidence="3" id="KW-0813">Transport</keyword>
<comment type="similarity">
    <text evidence="2">Belongs to the major facilitator superfamily. EmrB family.</text>
</comment>
<feature type="transmembrane region" description="Helical" evidence="8">
    <location>
        <begin position="84"/>
        <end position="103"/>
    </location>
</feature>
<feature type="transmembrane region" description="Helical" evidence="8">
    <location>
        <begin position="170"/>
        <end position="193"/>
    </location>
</feature>
<dbReference type="GO" id="GO:0022857">
    <property type="term" value="F:transmembrane transporter activity"/>
    <property type="evidence" value="ECO:0007669"/>
    <property type="project" value="InterPro"/>
</dbReference>
<evidence type="ECO:0000256" key="8">
    <source>
        <dbReference type="SAM" id="Phobius"/>
    </source>
</evidence>
<dbReference type="PROSITE" id="PS50850">
    <property type="entry name" value="MFS"/>
    <property type="match status" value="1"/>
</dbReference>
<feature type="transmembrane region" description="Helical" evidence="8">
    <location>
        <begin position="484"/>
        <end position="502"/>
    </location>
</feature>
<keyword evidence="5 8" id="KW-0812">Transmembrane</keyword>
<gene>
    <name evidence="10" type="ORF">SAMN05216548_109116</name>
</gene>
<evidence type="ECO:0000256" key="6">
    <source>
        <dbReference type="ARBA" id="ARBA00022989"/>
    </source>
</evidence>
<comment type="subcellular location">
    <subcellularLocation>
        <location evidence="1">Cell membrane</location>
        <topology evidence="1">Multi-pass membrane protein</topology>
    </subcellularLocation>
</comment>
<sequence length="514" mass="54341">MSEGSNGGGKADAAAWIAVAAGTIGAMMATLDISIVNASLPTIQGEIGASGTEGTWISTAYLVAEIIMIPLSGWFQRIFGLRNFLLIVTVLFTLFSIACGLSSNLDEMIIGRVGQGFTGGAMIPTALTIVATRLPPGQQPIGIALFGMTAVLGPVLGPLIGGWLTEHLSWHYSFFLNLPIGIGLVALLAVGLPSEKSNLGAFAEADWIGILGLALGLGCLTVVLEEGQRELWFQSTFIISLSLVSVVGFILLIVGQFVSDQPVINLKILLQRSFGSVFVMSLVVGAALYGILYLIPQFLSQVPGYNAEQSGLVVLVSGVPTLLFMPFFPFLVKRLDVRIAIALGLFFYAASCFLDTNLTSQSAGSNFFWSQVLRGLGQAFALLFLNQAATSSVPKEDAEDASGLFNAARNLGGSIGLAIISTLQERRTTFHVQRLAETLHANSLIVQERIQQMGGSSAEGVSTAIRSLATQIQGQAAVMAFTDLYFVFGILLLVAIPLVVLLRPLPKGSSISAH</sequence>
<dbReference type="PANTHER" id="PTHR42718:SF9">
    <property type="entry name" value="MAJOR FACILITATOR SUPERFAMILY MULTIDRUG TRANSPORTER MFSC"/>
    <property type="match status" value="1"/>
</dbReference>
<evidence type="ECO:0000313" key="11">
    <source>
        <dbReference type="Proteomes" id="UP000199647"/>
    </source>
</evidence>
<evidence type="ECO:0000313" key="10">
    <source>
        <dbReference type="EMBL" id="SEQ95409.1"/>
    </source>
</evidence>
<dbReference type="SUPFAM" id="SSF103473">
    <property type="entry name" value="MFS general substrate transporter"/>
    <property type="match status" value="1"/>
</dbReference>
<dbReference type="EMBL" id="FOFG01000009">
    <property type="protein sequence ID" value="SEQ95409.1"/>
    <property type="molecule type" value="Genomic_DNA"/>
</dbReference>
<evidence type="ECO:0000256" key="5">
    <source>
        <dbReference type="ARBA" id="ARBA00022692"/>
    </source>
</evidence>
<evidence type="ECO:0000256" key="7">
    <source>
        <dbReference type="ARBA" id="ARBA00023136"/>
    </source>
</evidence>
<feature type="transmembrane region" description="Helical" evidence="8">
    <location>
        <begin position="143"/>
        <end position="164"/>
    </location>
</feature>
<evidence type="ECO:0000256" key="4">
    <source>
        <dbReference type="ARBA" id="ARBA00022475"/>
    </source>
</evidence>
<accession>A0A1H9K8G6</accession>
<dbReference type="Pfam" id="PF07690">
    <property type="entry name" value="MFS_1"/>
    <property type="match status" value="1"/>
</dbReference>
<feature type="transmembrane region" description="Helical" evidence="8">
    <location>
        <begin position="278"/>
        <end position="299"/>
    </location>
</feature>
<name>A0A1H9K8G6_9HYPH</name>
<dbReference type="AlphaFoldDB" id="A0A1H9K8G6"/>